<dbReference type="EMBL" id="LIBO01000086">
    <property type="protein sequence ID" value="KRO62374.1"/>
    <property type="molecule type" value="Genomic_DNA"/>
</dbReference>
<dbReference type="Proteomes" id="UP000051269">
    <property type="component" value="Unassembled WGS sequence"/>
</dbReference>
<evidence type="ECO:0000256" key="5">
    <source>
        <dbReference type="ARBA" id="ARBA00022840"/>
    </source>
</evidence>
<evidence type="ECO:0000256" key="2">
    <source>
        <dbReference type="ARBA" id="ARBA00022598"/>
    </source>
</evidence>
<comment type="subcellular location">
    <subcellularLocation>
        <location evidence="6">Cytoplasm</location>
    </subcellularLocation>
</comment>
<dbReference type="GO" id="GO:0005524">
    <property type="term" value="F:ATP binding"/>
    <property type="evidence" value="ECO:0007669"/>
    <property type="project" value="UniProtKB-UniRule"/>
</dbReference>
<comment type="subunit">
    <text evidence="6">Part of the FGAM synthase complex composed of 1 PurL, 1 PurQ and 2 PurS subunits.</text>
</comment>
<comment type="pathway">
    <text evidence="6">Purine metabolism; IMP biosynthesis via de novo pathway; 5-amino-1-(5-phospho-D-ribosyl)imidazole from N(2)-formyl-N(1)-(5-phospho-D-ribosyl)glycinamide: step 1/2.</text>
</comment>
<accession>A0A0R2RIU6</accession>
<dbReference type="PANTHER" id="PTHR34696:SF1">
    <property type="entry name" value="PHOSPHORIBOSYLFORMYLGLYCINAMIDINE SYNTHASE SUBUNIT PURS"/>
    <property type="match status" value="1"/>
</dbReference>
<evidence type="ECO:0000256" key="4">
    <source>
        <dbReference type="ARBA" id="ARBA00022755"/>
    </source>
</evidence>
<dbReference type="GO" id="GO:0005737">
    <property type="term" value="C:cytoplasm"/>
    <property type="evidence" value="ECO:0007669"/>
    <property type="project" value="UniProtKB-SubCell"/>
</dbReference>
<gene>
    <name evidence="6" type="primary">purS</name>
    <name evidence="7" type="ORF">ABR82_01985</name>
</gene>
<comment type="caution">
    <text evidence="7">The sequence shown here is derived from an EMBL/GenBank/DDBJ whole genome shotgun (WGS) entry which is preliminary data.</text>
</comment>
<comment type="similarity">
    <text evidence="6">Belongs to the PurS family.</text>
</comment>
<comment type="function">
    <text evidence="6">Part of the phosphoribosylformylglycinamidine synthase complex involved in the purines biosynthetic pathway. Catalyzes the ATP-dependent conversion of formylglycinamide ribonucleotide (FGAR) and glutamine to yield formylglycinamidine ribonucleotide (FGAM) and glutamate. The FGAM synthase complex is composed of three subunits. PurQ produces an ammonia molecule by converting glutamine to glutamate. PurL transfers the ammonia molecule to FGAR to form FGAM in an ATP-dependent manner. PurS interacts with PurQ and PurL and is thought to assist in the transfer of the ammonia molecule from PurQ to PurL.</text>
</comment>
<evidence type="ECO:0000256" key="6">
    <source>
        <dbReference type="HAMAP-Rule" id="MF_01926"/>
    </source>
</evidence>
<dbReference type="UniPathway" id="UPA00074">
    <property type="reaction ID" value="UER00128"/>
</dbReference>
<evidence type="ECO:0000256" key="3">
    <source>
        <dbReference type="ARBA" id="ARBA00022741"/>
    </source>
</evidence>
<dbReference type="InterPro" id="IPR036604">
    <property type="entry name" value="PurS-like_sf"/>
</dbReference>
<sequence length="82" mass="8819">MKAVVTVTLKPSILDPQGEAVAQALKNMGVSGVKSVRIGKHIELELEGGDEKVVRAKLEQISKELLSNPVMENFHLDLRAGG</sequence>
<dbReference type="HAMAP" id="MF_01926">
    <property type="entry name" value="PurS"/>
    <property type="match status" value="1"/>
</dbReference>
<dbReference type="NCBIfam" id="NF004630">
    <property type="entry name" value="PRK05974.1"/>
    <property type="match status" value="1"/>
</dbReference>
<dbReference type="GO" id="GO:0006189">
    <property type="term" value="P:'de novo' IMP biosynthetic process"/>
    <property type="evidence" value="ECO:0007669"/>
    <property type="project" value="UniProtKB-UniRule"/>
</dbReference>
<dbReference type="Gene3D" id="3.30.1280.10">
    <property type="entry name" value="Phosphoribosylformylglycinamidine synthase subunit PurS"/>
    <property type="match status" value="1"/>
</dbReference>
<keyword evidence="2 6" id="KW-0436">Ligase</keyword>
<evidence type="ECO:0000313" key="7">
    <source>
        <dbReference type="EMBL" id="KRO62374.1"/>
    </source>
</evidence>
<keyword evidence="1 6" id="KW-0963">Cytoplasm</keyword>
<dbReference type="PANTHER" id="PTHR34696">
    <property type="entry name" value="PHOSPHORIBOSYLFORMYLGLYCINAMIDINE SYNTHASE SUBUNIT PURS"/>
    <property type="match status" value="1"/>
</dbReference>
<keyword evidence="5 6" id="KW-0067">ATP-binding</keyword>
<dbReference type="GO" id="GO:0004642">
    <property type="term" value="F:phosphoribosylformylglycinamidine synthase activity"/>
    <property type="evidence" value="ECO:0007669"/>
    <property type="project" value="UniProtKB-UniRule"/>
</dbReference>
<name>A0A0R2RIU6_9BACT</name>
<reference evidence="7 8" key="1">
    <citation type="submission" date="2015-10" db="EMBL/GenBank/DDBJ databases">
        <title>Metagenome-Assembled Genomes uncover a global brackish microbiome.</title>
        <authorList>
            <person name="Hugerth L.W."/>
            <person name="Larsson J."/>
            <person name="Alneberg J."/>
            <person name="Lindh M.V."/>
            <person name="Legrand C."/>
            <person name="Pinhassi J."/>
            <person name="Andersson A.F."/>
        </authorList>
    </citation>
    <scope>NUCLEOTIDE SEQUENCE [LARGE SCALE GENOMIC DNA]</scope>
    <source>
        <strain evidence="7">BACL18 MAG-120507-bin52</strain>
    </source>
</reference>
<dbReference type="InterPro" id="IPR003850">
    <property type="entry name" value="PurS"/>
</dbReference>
<dbReference type="EC" id="6.3.5.3" evidence="6"/>
<dbReference type="Pfam" id="PF02700">
    <property type="entry name" value="PurS"/>
    <property type="match status" value="1"/>
</dbReference>
<dbReference type="NCBIfam" id="TIGR00302">
    <property type="entry name" value="phosphoribosylformylglycinamidine synthase subunit PurS"/>
    <property type="match status" value="1"/>
</dbReference>
<keyword evidence="4 6" id="KW-0658">Purine biosynthesis</keyword>
<comment type="catalytic activity">
    <reaction evidence="6">
        <text>N(2)-formyl-N(1)-(5-phospho-beta-D-ribosyl)glycinamide + L-glutamine + ATP + H2O = 2-formamido-N(1)-(5-O-phospho-beta-D-ribosyl)acetamidine + L-glutamate + ADP + phosphate + H(+)</text>
        <dbReference type="Rhea" id="RHEA:17129"/>
        <dbReference type="ChEBI" id="CHEBI:15377"/>
        <dbReference type="ChEBI" id="CHEBI:15378"/>
        <dbReference type="ChEBI" id="CHEBI:29985"/>
        <dbReference type="ChEBI" id="CHEBI:30616"/>
        <dbReference type="ChEBI" id="CHEBI:43474"/>
        <dbReference type="ChEBI" id="CHEBI:58359"/>
        <dbReference type="ChEBI" id="CHEBI:147286"/>
        <dbReference type="ChEBI" id="CHEBI:147287"/>
        <dbReference type="ChEBI" id="CHEBI:456216"/>
        <dbReference type="EC" id="6.3.5.3"/>
    </reaction>
</comment>
<evidence type="ECO:0000313" key="8">
    <source>
        <dbReference type="Proteomes" id="UP000051269"/>
    </source>
</evidence>
<dbReference type="AlphaFoldDB" id="A0A0R2RIU6"/>
<evidence type="ECO:0000256" key="1">
    <source>
        <dbReference type="ARBA" id="ARBA00022490"/>
    </source>
</evidence>
<organism evidence="7 8">
    <name type="scientific">Verrucomicrobia subdivision 6 bacterium BACL9 MAG-120507-bin52</name>
    <dbReference type="NCBI Taxonomy" id="1655590"/>
    <lineage>
        <taxon>Bacteria</taxon>
        <taxon>Pseudomonadati</taxon>
        <taxon>Verrucomicrobiota</taxon>
        <taxon>Verrucomicrobiia</taxon>
        <taxon>Verrucomicrobiales</taxon>
        <taxon>Verrucomicrobia subdivision 6</taxon>
    </lineage>
</organism>
<proteinExistence type="inferred from homology"/>
<dbReference type="SUPFAM" id="SSF82697">
    <property type="entry name" value="PurS-like"/>
    <property type="match status" value="1"/>
</dbReference>
<keyword evidence="3 6" id="KW-0547">Nucleotide-binding</keyword>
<protein>
    <recommendedName>
        <fullName evidence="6">Phosphoribosylformylglycinamidine synthase subunit PurS</fullName>
        <shortName evidence="6">FGAM synthase</shortName>
        <ecNumber evidence="6">6.3.5.3</ecNumber>
    </recommendedName>
    <alternativeName>
        <fullName evidence="6">Formylglycinamide ribonucleotide amidotransferase subunit III</fullName>
        <shortName evidence="6">FGAR amidotransferase III</shortName>
        <shortName evidence="6">FGAR-AT III</shortName>
    </alternativeName>
    <alternativeName>
        <fullName evidence="6">Phosphoribosylformylglycinamidine synthase subunit III</fullName>
    </alternativeName>
</protein>